<reference evidence="1" key="1">
    <citation type="submission" date="2021-11" db="EMBL/GenBank/DDBJ databases">
        <title>Description of a new species Pelosinus isolated from the bottom sediments of Lake Baikal.</title>
        <authorList>
            <person name="Zakharyuk A."/>
        </authorList>
    </citation>
    <scope>NUCLEOTIDE SEQUENCE</scope>
    <source>
        <strain evidence="1">Bkl1</strain>
    </source>
</reference>
<dbReference type="Pfam" id="PF06199">
    <property type="entry name" value="Phage_tail_2"/>
    <property type="match status" value="1"/>
</dbReference>
<dbReference type="Gene3D" id="4.10.410.40">
    <property type="match status" value="1"/>
</dbReference>
<evidence type="ECO:0000313" key="2">
    <source>
        <dbReference type="Proteomes" id="UP001165492"/>
    </source>
</evidence>
<dbReference type="EMBL" id="JAJHJB010000010">
    <property type="protein sequence ID" value="MCC5465542.1"/>
    <property type="molecule type" value="Genomic_DNA"/>
</dbReference>
<keyword evidence="2" id="KW-1185">Reference proteome</keyword>
<dbReference type="Proteomes" id="UP001165492">
    <property type="component" value="Unassembled WGS sequence"/>
</dbReference>
<name>A0ABS8HTU2_9FIRM</name>
<dbReference type="RefSeq" id="WP_229534792.1">
    <property type="nucleotide sequence ID" value="NZ_JAJHJB010000010.1"/>
</dbReference>
<dbReference type="NCBIfam" id="TIGR02126">
    <property type="entry name" value="phgtail_TP901_1"/>
    <property type="match status" value="1"/>
</dbReference>
<organism evidence="1 2">
    <name type="scientific">Pelosinus baikalensis</name>
    <dbReference type="NCBI Taxonomy" id="2892015"/>
    <lineage>
        <taxon>Bacteria</taxon>
        <taxon>Bacillati</taxon>
        <taxon>Bacillota</taxon>
        <taxon>Negativicutes</taxon>
        <taxon>Selenomonadales</taxon>
        <taxon>Sporomusaceae</taxon>
        <taxon>Pelosinus</taxon>
    </lineage>
</organism>
<dbReference type="InterPro" id="IPR011855">
    <property type="entry name" value="Phgtail_TP901_1"/>
</dbReference>
<dbReference type="NCBIfam" id="NF047353">
    <property type="entry name" value="tube_lmo2291"/>
    <property type="match status" value="1"/>
</dbReference>
<comment type="caution">
    <text evidence="1">The sequence shown here is derived from an EMBL/GenBank/DDBJ whole genome shotgun (WGS) entry which is preliminary data.</text>
</comment>
<protein>
    <submittedName>
        <fullName evidence="1">Phage major tail protein, TP901-1 family</fullName>
    </submittedName>
</protein>
<sequence>MQQNGINLQLFAVTLPENPDASNKATAGKDYKIYINTGTVAVPIWTKVGGQRNSPLNQTADTIDVTHKESGGYKSTIAGLKGWDISLDGLAMLDDPGVDAIEYAYDNSKQVNIKFERPDLKYKTGWASVSEFSLDVGHDAEATISGSLQGVGPISAWTTPE</sequence>
<gene>
    <name evidence="1" type="ORF">LMF89_09225</name>
</gene>
<proteinExistence type="predicted"/>
<accession>A0ABS8HTU2</accession>
<evidence type="ECO:0000313" key="1">
    <source>
        <dbReference type="EMBL" id="MCC5465542.1"/>
    </source>
</evidence>